<dbReference type="OrthoDB" id="9785438at2"/>
<evidence type="ECO:0000313" key="1">
    <source>
        <dbReference type="EMBL" id="OAP43910.1"/>
    </source>
</evidence>
<dbReference type="EMBL" id="LNQB01000076">
    <property type="protein sequence ID" value="OAP43910.1"/>
    <property type="molecule type" value="Genomic_DNA"/>
</dbReference>
<evidence type="ECO:0000313" key="2">
    <source>
        <dbReference type="Proteomes" id="UP000078507"/>
    </source>
</evidence>
<sequence length="140" mass="15746">MSEPAKTALIVYDGDCVFCQSYVRFMRLRETVGPVELLDARSGDPRVAAFQRQGYDLNEGMLFVLEDRVYHGDEAVNMLAILSSSSSLFARLNRTILSNRTAARLIYPALKFGRRITLRLRGRPLLPADLDGAPDPRQGW</sequence>
<dbReference type="Pfam" id="PF04134">
    <property type="entry name" value="DCC1-like"/>
    <property type="match status" value="1"/>
</dbReference>
<dbReference type="GO" id="GO:0015035">
    <property type="term" value="F:protein-disulfide reductase activity"/>
    <property type="evidence" value="ECO:0007669"/>
    <property type="project" value="InterPro"/>
</dbReference>
<proteinExistence type="predicted"/>
<gene>
    <name evidence="1" type="ORF">ATB98_08500</name>
</gene>
<comment type="caution">
    <text evidence="1">The sequence shown here is derived from an EMBL/GenBank/DDBJ whole genome shotgun (WGS) entry which is preliminary data.</text>
</comment>
<dbReference type="InterPro" id="IPR007263">
    <property type="entry name" value="DCC1-like"/>
</dbReference>
<accession>A0A178Y8R0</accession>
<dbReference type="Proteomes" id="UP000078507">
    <property type="component" value="Unassembled WGS sequence"/>
</dbReference>
<evidence type="ECO:0008006" key="3">
    <source>
        <dbReference type="Google" id="ProtNLM"/>
    </source>
</evidence>
<dbReference type="RefSeq" id="WP_066875825.1">
    <property type="nucleotide sequence ID" value="NZ_LNQB01000076.1"/>
</dbReference>
<protein>
    <recommendedName>
        <fullName evidence="3">DUF393 domain-containing protein</fullName>
    </recommendedName>
</protein>
<dbReference type="AlphaFoldDB" id="A0A178Y8R0"/>
<name>A0A178Y8R0_SINSA</name>
<organism evidence="1 2">
    <name type="scientific">Sinorhizobium saheli</name>
    <dbReference type="NCBI Taxonomy" id="36856"/>
    <lineage>
        <taxon>Bacteria</taxon>
        <taxon>Pseudomonadati</taxon>
        <taxon>Pseudomonadota</taxon>
        <taxon>Alphaproteobacteria</taxon>
        <taxon>Hyphomicrobiales</taxon>
        <taxon>Rhizobiaceae</taxon>
        <taxon>Sinorhizobium/Ensifer group</taxon>
        <taxon>Sinorhizobium</taxon>
    </lineage>
</organism>
<reference evidence="1 2" key="1">
    <citation type="submission" date="2015-11" db="EMBL/GenBank/DDBJ databases">
        <title>Ensifer anhuiense sp. nov., an effective nitrogen fixation bacterium with Glycine soja.</title>
        <authorList>
            <person name="Yan H."/>
            <person name="Chen W."/>
        </authorList>
    </citation>
    <scope>NUCLEOTIDE SEQUENCE [LARGE SCALE GENOMIC DNA]</scope>
    <source>
        <strain evidence="1 2">LMG 7837</strain>
    </source>
</reference>
<keyword evidence="2" id="KW-1185">Reference proteome</keyword>